<dbReference type="AlphaFoldDB" id="A0ABD4T5G2"/>
<keyword evidence="2" id="KW-1185">Reference proteome</keyword>
<feature type="non-terminal residue" evidence="1">
    <location>
        <position position="1"/>
    </location>
</feature>
<name>A0ABD4T5G2_9CYAN</name>
<proteinExistence type="predicted"/>
<sequence length="305" mass="34501">YAEMSSPRLVEDLIENHGRVVHRSFVQTLAEAVGNIALLKEEDWHYQTPKLPSPVATVSIGIDGTCMLLCEGGFRQAMVGTISLYDEMGERQHTTYVAASPEYGRATFLERMEREVEQVKRLYPDAHYQGLADGAPENWTFLEPLTDTQVLDFYHATQYLDRVAKVLCPRSVAAQKTWMNEHCHTLKHEVGAAKQLLTEMEAIPSAHRRPQASRDSLQEAITYFQNHHHQMHYAEALANHLPIGSGVTESGCKVIIKARLCAAGMKWKEQGAAIVLSLRTLSYSHGRWQQFWSKINQYGFSFAKI</sequence>
<reference evidence="1 2" key="1">
    <citation type="journal article" date="2015" name="Genome Announc.">
        <title>Draft Genome Sequence of Filamentous Marine Cyanobacterium Lyngbya confervoides Strain BDU141951.</title>
        <authorList>
            <person name="Chandrababunaidu M.M."/>
            <person name="Sen D."/>
            <person name="Tripathy S."/>
        </authorList>
    </citation>
    <scope>NUCLEOTIDE SEQUENCE [LARGE SCALE GENOMIC DNA]</scope>
    <source>
        <strain evidence="1 2">BDU141951</strain>
    </source>
</reference>
<organism evidence="1 2">
    <name type="scientific">Lyngbya confervoides BDU141951</name>
    <dbReference type="NCBI Taxonomy" id="1574623"/>
    <lineage>
        <taxon>Bacteria</taxon>
        <taxon>Bacillati</taxon>
        <taxon>Cyanobacteriota</taxon>
        <taxon>Cyanophyceae</taxon>
        <taxon>Oscillatoriophycideae</taxon>
        <taxon>Oscillatoriales</taxon>
        <taxon>Microcoleaceae</taxon>
        <taxon>Lyngbya</taxon>
    </lineage>
</organism>
<protein>
    <submittedName>
        <fullName evidence="1">ISKra4 family transposase</fullName>
    </submittedName>
</protein>
<dbReference type="EMBL" id="JTHE03000066">
    <property type="protein sequence ID" value="MCM1983605.1"/>
    <property type="molecule type" value="Genomic_DNA"/>
</dbReference>
<dbReference type="Proteomes" id="UP000031561">
    <property type="component" value="Unassembled WGS sequence"/>
</dbReference>
<evidence type="ECO:0000313" key="2">
    <source>
        <dbReference type="Proteomes" id="UP000031561"/>
    </source>
</evidence>
<dbReference type="RefSeq" id="WP_166282483.1">
    <property type="nucleotide sequence ID" value="NZ_JTHE03000066.1"/>
</dbReference>
<gene>
    <name evidence="1" type="ORF">QQ91_0012330</name>
</gene>
<comment type="caution">
    <text evidence="1">The sequence shown here is derived from an EMBL/GenBank/DDBJ whole genome shotgun (WGS) entry which is preliminary data.</text>
</comment>
<accession>A0ABD4T5G2</accession>
<evidence type="ECO:0000313" key="1">
    <source>
        <dbReference type="EMBL" id="MCM1983605.1"/>
    </source>
</evidence>